<dbReference type="Proteomes" id="UP000317763">
    <property type="component" value="Unassembled WGS sequence"/>
</dbReference>
<reference evidence="1 2" key="1">
    <citation type="submission" date="2019-07" db="EMBL/GenBank/DDBJ databases">
        <title>Tepidimonas taiwanensis I1-1 draft genome.</title>
        <authorList>
            <person name="Da Costa M.S."/>
            <person name="Froufe H.J.C."/>
            <person name="Egas C."/>
            <person name="Albuquerque L."/>
        </authorList>
    </citation>
    <scope>NUCLEOTIDE SEQUENCE [LARGE SCALE GENOMIC DNA]</scope>
    <source>
        <strain evidence="1 2">I1-1</strain>
    </source>
</reference>
<comment type="caution">
    <text evidence="1">The sequence shown here is derived from an EMBL/GenBank/DDBJ whole genome shotgun (WGS) entry which is preliminary data.</text>
</comment>
<gene>
    <name evidence="1" type="ORF">Ttaiw_01306</name>
</gene>
<accession>A0A554X7T1</accession>
<organism evidence="1 2">
    <name type="scientific">Tepidimonas taiwanensis</name>
    <dbReference type="NCBI Taxonomy" id="307486"/>
    <lineage>
        <taxon>Bacteria</taxon>
        <taxon>Pseudomonadati</taxon>
        <taxon>Pseudomonadota</taxon>
        <taxon>Betaproteobacteria</taxon>
        <taxon>Burkholderiales</taxon>
        <taxon>Tepidimonas</taxon>
    </lineage>
</organism>
<dbReference type="EMBL" id="VJOM01000012">
    <property type="protein sequence ID" value="TSE31889.1"/>
    <property type="molecule type" value="Genomic_DNA"/>
</dbReference>
<sequence>MGVKCCVWAGCPGTRTMHAACHARAVFVQPMLRAF</sequence>
<name>A0A554X7T1_9BURK</name>
<evidence type="ECO:0000313" key="1">
    <source>
        <dbReference type="EMBL" id="TSE31889.1"/>
    </source>
</evidence>
<proteinExistence type="predicted"/>
<keyword evidence="2" id="KW-1185">Reference proteome</keyword>
<evidence type="ECO:0000313" key="2">
    <source>
        <dbReference type="Proteomes" id="UP000317763"/>
    </source>
</evidence>
<dbReference type="AlphaFoldDB" id="A0A554X7T1"/>
<protein>
    <submittedName>
        <fullName evidence="1">Uncharacterized protein</fullName>
    </submittedName>
</protein>
<dbReference type="STRING" id="307486.GCA_000807215_02129"/>